<dbReference type="AlphaFoldDB" id="A0AAD7BS62"/>
<dbReference type="Gene3D" id="3.40.970.10">
    <property type="entry name" value="Ribonuclease H1, N-terminal domain"/>
    <property type="match status" value="1"/>
</dbReference>
<dbReference type="Proteomes" id="UP001221142">
    <property type="component" value="Unassembled WGS sequence"/>
</dbReference>
<reference evidence="3" key="1">
    <citation type="submission" date="2023-03" db="EMBL/GenBank/DDBJ databases">
        <title>Massive genome expansion in bonnet fungi (Mycena s.s.) driven by repeated elements and novel gene families across ecological guilds.</title>
        <authorList>
            <consortium name="Lawrence Berkeley National Laboratory"/>
            <person name="Harder C.B."/>
            <person name="Miyauchi S."/>
            <person name="Viragh M."/>
            <person name="Kuo A."/>
            <person name="Thoen E."/>
            <person name="Andreopoulos B."/>
            <person name="Lu D."/>
            <person name="Skrede I."/>
            <person name="Drula E."/>
            <person name="Henrissat B."/>
            <person name="Morin E."/>
            <person name="Kohler A."/>
            <person name="Barry K."/>
            <person name="LaButti K."/>
            <person name="Morin E."/>
            <person name="Salamov A."/>
            <person name="Lipzen A."/>
            <person name="Mereny Z."/>
            <person name="Hegedus B."/>
            <person name="Baldrian P."/>
            <person name="Stursova M."/>
            <person name="Weitz H."/>
            <person name="Taylor A."/>
            <person name="Grigoriev I.V."/>
            <person name="Nagy L.G."/>
            <person name="Martin F."/>
            <person name="Kauserud H."/>
        </authorList>
    </citation>
    <scope>NUCLEOTIDE SEQUENCE</scope>
    <source>
        <strain evidence="3">9284</strain>
    </source>
</reference>
<gene>
    <name evidence="3" type="ORF">FB45DRAFT_1028981</name>
</gene>
<evidence type="ECO:0000313" key="3">
    <source>
        <dbReference type="EMBL" id="KAJ7628916.1"/>
    </source>
</evidence>
<sequence length="252" mass="27146">MHNGLDTALRQLALDDEPIYFGDPSVKHREDLNFYVVIRGFVPGIYDTWAEAGPQTTGYPGNIHNKYHGWKAAVAAWNRGFRDLGLVPPSTSSIPTSLTASSTLSTACSTPSTPSTVRHMATPPPANAAPSRRRHTNTRAPPSSSVPSTPTRSRDPTLFVVSGAEDATIYVDRARAIGATRDKLVEGSLQAVDVTRSVERAFRQAEATVRECFVISSDEETYLGHAGLFFPSSSTTYFFYSTAMGGQASGTA</sequence>
<dbReference type="InterPro" id="IPR011320">
    <property type="entry name" value="RNase_H1_N"/>
</dbReference>
<comment type="caution">
    <text evidence="3">The sequence shown here is derived from an EMBL/GenBank/DDBJ whole genome shotgun (WGS) entry which is preliminary data.</text>
</comment>
<accession>A0AAD7BS62</accession>
<protein>
    <recommendedName>
        <fullName evidence="2">Ribonuclease H1 N-terminal domain-containing protein</fullName>
    </recommendedName>
</protein>
<feature type="compositionally biased region" description="Low complexity" evidence="1">
    <location>
        <begin position="138"/>
        <end position="151"/>
    </location>
</feature>
<dbReference type="EMBL" id="JARKIF010000010">
    <property type="protein sequence ID" value="KAJ7628916.1"/>
    <property type="molecule type" value="Genomic_DNA"/>
</dbReference>
<dbReference type="SUPFAM" id="SSF55658">
    <property type="entry name" value="L9 N-domain-like"/>
    <property type="match status" value="1"/>
</dbReference>
<dbReference type="InterPro" id="IPR037056">
    <property type="entry name" value="RNase_H1_N_sf"/>
</dbReference>
<name>A0AAD7BS62_9AGAR</name>
<organism evidence="3 4">
    <name type="scientific">Roridomyces roridus</name>
    <dbReference type="NCBI Taxonomy" id="1738132"/>
    <lineage>
        <taxon>Eukaryota</taxon>
        <taxon>Fungi</taxon>
        <taxon>Dikarya</taxon>
        <taxon>Basidiomycota</taxon>
        <taxon>Agaricomycotina</taxon>
        <taxon>Agaricomycetes</taxon>
        <taxon>Agaricomycetidae</taxon>
        <taxon>Agaricales</taxon>
        <taxon>Marasmiineae</taxon>
        <taxon>Mycenaceae</taxon>
        <taxon>Roridomyces</taxon>
    </lineage>
</organism>
<keyword evidence="4" id="KW-1185">Reference proteome</keyword>
<feature type="compositionally biased region" description="Low complexity" evidence="1">
    <location>
        <begin position="92"/>
        <end position="116"/>
    </location>
</feature>
<feature type="domain" description="Ribonuclease H1 N-terminal" evidence="2">
    <location>
        <begin position="34"/>
        <end position="75"/>
    </location>
</feature>
<feature type="region of interest" description="Disordered" evidence="1">
    <location>
        <begin position="92"/>
        <end position="155"/>
    </location>
</feature>
<evidence type="ECO:0000313" key="4">
    <source>
        <dbReference type="Proteomes" id="UP001221142"/>
    </source>
</evidence>
<dbReference type="Pfam" id="PF01693">
    <property type="entry name" value="Cauli_VI"/>
    <property type="match status" value="1"/>
</dbReference>
<evidence type="ECO:0000256" key="1">
    <source>
        <dbReference type="SAM" id="MobiDB-lite"/>
    </source>
</evidence>
<proteinExistence type="predicted"/>
<dbReference type="InterPro" id="IPR009027">
    <property type="entry name" value="Ribosomal_bL9/RNase_H1_N"/>
</dbReference>
<evidence type="ECO:0000259" key="2">
    <source>
        <dbReference type="Pfam" id="PF01693"/>
    </source>
</evidence>